<feature type="region of interest" description="Disordered" evidence="3">
    <location>
        <begin position="144"/>
        <end position="173"/>
    </location>
</feature>
<proteinExistence type="predicted"/>
<dbReference type="PANTHER" id="PTHR47942">
    <property type="entry name" value="TETRATRICOPEPTIDE REPEAT (TPR)-LIKE SUPERFAMILY PROTEIN-RELATED"/>
    <property type="match status" value="1"/>
</dbReference>
<keyword evidence="1" id="KW-0677">Repeat</keyword>
<evidence type="ECO:0008006" key="6">
    <source>
        <dbReference type="Google" id="ProtNLM"/>
    </source>
</evidence>
<evidence type="ECO:0000313" key="5">
    <source>
        <dbReference type="Proteomes" id="UP001150569"/>
    </source>
</evidence>
<evidence type="ECO:0000256" key="1">
    <source>
        <dbReference type="ARBA" id="ARBA00022737"/>
    </source>
</evidence>
<keyword evidence="5" id="KW-1185">Reference proteome</keyword>
<evidence type="ECO:0000313" key="4">
    <source>
        <dbReference type="EMBL" id="KAJ1911217.1"/>
    </source>
</evidence>
<dbReference type="InterPro" id="IPR011990">
    <property type="entry name" value="TPR-like_helical_dom_sf"/>
</dbReference>
<feature type="repeat" description="PPR" evidence="2">
    <location>
        <begin position="507"/>
        <end position="541"/>
    </location>
</feature>
<name>A0A9W8DN76_9FUNG</name>
<dbReference type="Gene3D" id="1.25.40.10">
    <property type="entry name" value="Tetratricopeptide repeat domain"/>
    <property type="match status" value="1"/>
</dbReference>
<reference evidence="4" key="1">
    <citation type="submission" date="2022-07" db="EMBL/GenBank/DDBJ databases">
        <title>Phylogenomic reconstructions and comparative analyses of Kickxellomycotina fungi.</title>
        <authorList>
            <person name="Reynolds N.K."/>
            <person name="Stajich J.E."/>
            <person name="Barry K."/>
            <person name="Grigoriev I.V."/>
            <person name="Crous P."/>
            <person name="Smith M.E."/>
        </authorList>
    </citation>
    <scope>NUCLEOTIDE SEQUENCE</scope>
    <source>
        <strain evidence="4">RSA 861</strain>
    </source>
</reference>
<organism evidence="4 5">
    <name type="scientific">Tieghemiomyces parasiticus</name>
    <dbReference type="NCBI Taxonomy" id="78921"/>
    <lineage>
        <taxon>Eukaryota</taxon>
        <taxon>Fungi</taxon>
        <taxon>Fungi incertae sedis</taxon>
        <taxon>Zoopagomycota</taxon>
        <taxon>Kickxellomycotina</taxon>
        <taxon>Dimargaritomycetes</taxon>
        <taxon>Dimargaritales</taxon>
        <taxon>Dimargaritaceae</taxon>
        <taxon>Tieghemiomyces</taxon>
    </lineage>
</organism>
<dbReference type="InterPro" id="IPR051222">
    <property type="entry name" value="PPR/CCM1_RNA-binding"/>
</dbReference>
<feature type="region of interest" description="Disordered" evidence="3">
    <location>
        <begin position="25"/>
        <end position="72"/>
    </location>
</feature>
<gene>
    <name evidence="4" type="ORF">IWQ60_010245</name>
</gene>
<dbReference type="InterPro" id="IPR002885">
    <property type="entry name" value="PPR_rpt"/>
</dbReference>
<dbReference type="EMBL" id="JANBPT010000955">
    <property type="protein sequence ID" value="KAJ1911217.1"/>
    <property type="molecule type" value="Genomic_DNA"/>
</dbReference>
<comment type="caution">
    <text evidence="4">The sequence shown here is derived from an EMBL/GenBank/DDBJ whole genome shotgun (WGS) entry which is preliminary data.</text>
</comment>
<feature type="compositionally biased region" description="Basic and acidic residues" evidence="3">
    <location>
        <begin position="59"/>
        <end position="72"/>
    </location>
</feature>
<sequence>MRHQPSNGSLRALMDPSGRRWWTHHTKGLTLTPTARSRTPGRPLATQSYQQNRNFPPRISRDYTPDDDRSRRLTLEPTMLASARSLADRLADLEGSISGRGHWPAAAQIFYKLRSDYPGFTHNGRTYTRLLQLALRQYLRTTQPHPATDTGLSGHLSPDNHTASEGVTNFHDGQGTEAKLTTKLLRDAAADWLATMSLDLETIQQRPGPDATALTDVTYFDDPDVPPATLEEYPASYAAYRSILYTLSRAGLFPEALSAAHHMVSHGFVSVADAIVPLCRACYYRRTPHWADRIWADRHALNLPLTNATVEPLLLTWCRAGYIDRLDTVLPSLTGRIVLPDSLRATLAAAYARGYRSSPRHLPDPDRSLQQRRADRVRAIFEGARPTLADLSPSHLYLWILTHVRIDNLTSALEVYNIFRTKYTVVPTGVWQFLLAACVERDPAQVPMLHADFQAQPRQAALSTNAIYTHHSLALLLRGYARLGGLASAASVDALLPLIQAQPMEPTVQQYHLYITALLQLDRPTAAWSLYTHMRQRGMVPRSATYSALLRVALPARNRAWCTSLYLDWSQLPLPTPTSSTLEGNGLQSDTPTALLMWEALGLLGEFEVADTLFSDLHRRIDAMDPALRLHFAVRVLRQPYRPATTRPSDAYATFRSFYHQVSATIQPGQVRWPSLLPLVRIAVERRDVELLILVKRDAERWKVPWAREAHVAVAAAEHMLGVAVENGKAADQVIEAAQPGLQNEARMKALARLNDCSDSRAARRLAASLIKHTTGDSASTQCQMLVRYLEVDPISDDAVALPVNVLTTLPDMGLPGPVLDTLFLMLTERDHLTRLTTALRAQLRAAVTLGPLSYATGIYALAREGCTVEALSLFHWAARTGASWSNPACLPWLYRAAVVLKQADFLTALRKVRATIETQAALPVSSPTDALGADLSGQLDALEIEASTALDDRRTTLELVRSVLASNGRAPTDALVSAALAACHRLKLNEVRNLEVWVARYDFKYRPEHCQLLVRIFAARGNADEAFQVFRRAHRDGYVTPGASFVTNVLRDLVPDRSPLRQRIIRFLASVQYPNLRALSALGSKGAPKRA</sequence>
<evidence type="ECO:0000256" key="2">
    <source>
        <dbReference type="PROSITE-ProRule" id="PRU00708"/>
    </source>
</evidence>
<dbReference type="AlphaFoldDB" id="A0A9W8DN76"/>
<feature type="compositionally biased region" description="Polar residues" evidence="3">
    <location>
        <begin position="45"/>
        <end position="54"/>
    </location>
</feature>
<dbReference type="PANTHER" id="PTHR47942:SF63">
    <property type="entry name" value="PENTATRICOPEPTIDE REPEAT-CONTAINING PROTEIN"/>
    <property type="match status" value="1"/>
</dbReference>
<protein>
    <recommendedName>
        <fullName evidence="6">Pentacotripeptide-repeat region of PRORP domain-containing protein</fullName>
    </recommendedName>
</protein>
<evidence type="ECO:0000256" key="3">
    <source>
        <dbReference type="SAM" id="MobiDB-lite"/>
    </source>
</evidence>
<dbReference type="Proteomes" id="UP001150569">
    <property type="component" value="Unassembled WGS sequence"/>
</dbReference>
<dbReference type="PROSITE" id="PS51375">
    <property type="entry name" value="PPR"/>
    <property type="match status" value="1"/>
</dbReference>
<accession>A0A9W8DN76</accession>